<comment type="similarity">
    <text evidence="1">Belongs to the WAPL family.</text>
</comment>
<feature type="domain" description="WAPL" evidence="3">
    <location>
        <begin position="277"/>
        <end position="793"/>
    </location>
</feature>
<evidence type="ECO:0000313" key="6">
    <source>
        <dbReference type="WBParaSite" id="PgB03_g135_t02"/>
    </source>
</evidence>
<feature type="region of interest" description="Disordered" evidence="2">
    <location>
        <begin position="693"/>
        <end position="713"/>
    </location>
</feature>
<evidence type="ECO:0000259" key="3">
    <source>
        <dbReference type="PROSITE" id="PS51271"/>
    </source>
</evidence>
<dbReference type="WBParaSite" id="PgB03_g135_t02">
    <property type="protein sequence ID" value="PgB03_g135_t02"/>
    <property type="gene ID" value="PgB03_g135"/>
</dbReference>
<feature type="compositionally biased region" description="Low complexity" evidence="2">
    <location>
        <begin position="105"/>
        <end position="116"/>
    </location>
</feature>
<feature type="compositionally biased region" description="Polar residues" evidence="2">
    <location>
        <begin position="148"/>
        <end position="158"/>
    </location>
</feature>
<feature type="compositionally biased region" description="Polar residues" evidence="2">
    <location>
        <begin position="37"/>
        <end position="49"/>
    </location>
</feature>
<evidence type="ECO:0000256" key="1">
    <source>
        <dbReference type="ARBA" id="ARBA00006854"/>
    </source>
</evidence>
<feature type="compositionally biased region" description="Basic and acidic residues" evidence="2">
    <location>
        <begin position="123"/>
        <end position="133"/>
    </location>
</feature>
<dbReference type="InterPro" id="IPR039874">
    <property type="entry name" value="WAPL"/>
</dbReference>
<feature type="compositionally biased region" description="Acidic residues" evidence="2">
    <location>
        <begin position="170"/>
        <end position="187"/>
    </location>
</feature>
<dbReference type="WBParaSite" id="PgB03_g135_t06">
    <property type="protein sequence ID" value="PgB03_g135_t06"/>
    <property type="gene ID" value="PgB03_g135"/>
</dbReference>
<evidence type="ECO:0000313" key="4">
    <source>
        <dbReference type="Proteomes" id="UP000887569"/>
    </source>
</evidence>
<dbReference type="PROSITE" id="PS51271">
    <property type="entry name" value="WAPL"/>
    <property type="match status" value="1"/>
</dbReference>
<accession>A0A914ZJ04</accession>
<dbReference type="Proteomes" id="UP000887569">
    <property type="component" value="Unplaced"/>
</dbReference>
<dbReference type="InterPro" id="IPR012502">
    <property type="entry name" value="WAPL_dom"/>
</dbReference>
<name>A0A914ZJ04_PARUN</name>
<dbReference type="AlphaFoldDB" id="A0A914ZJ04"/>
<evidence type="ECO:0000256" key="2">
    <source>
        <dbReference type="SAM" id="MobiDB-lite"/>
    </source>
</evidence>
<evidence type="ECO:0000313" key="5">
    <source>
        <dbReference type="WBParaSite" id="PgB03_g135_t01"/>
    </source>
</evidence>
<feature type="region of interest" description="Disordered" evidence="2">
    <location>
        <begin position="1"/>
        <end position="211"/>
    </location>
</feature>
<dbReference type="WBParaSite" id="PgB03_g135_t05">
    <property type="protein sequence ID" value="PgB03_g135_t05"/>
    <property type="gene ID" value="PgB03_g135"/>
</dbReference>
<dbReference type="WBParaSite" id="PgB03_g135_t01">
    <property type="protein sequence ID" value="PgB03_g135_t01"/>
    <property type="gene ID" value="PgB03_g135"/>
</dbReference>
<dbReference type="Gene3D" id="1.25.10.10">
    <property type="entry name" value="Leucine-rich Repeat Variant"/>
    <property type="match status" value="1"/>
</dbReference>
<dbReference type="PANTHER" id="PTHR22100:SF13">
    <property type="entry name" value="WINGS APART-LIKE PROTEIN HOMOLOG"/>
    <property type="match status" value="1"/>
</dbReference>
<keyword evidence="4" id="KW-1185">Reference proteome</keyword>
<organism evidence="4 6">
    <name type="scientific">Parascaris univalens</name>
    <name type="common">Nematode worm</name>
    <dbReference type="NCBI Taxonomy" id="6257"/>
    <lineage>
        <taxon>Eukaryota</taxon>
        <taxon>Metazoa</taxon>
        <taxon>Ecdysozoa</taxon>
        <taxon>Nematoda</taxon>
        <taxon>Chromadorea</taxon>
        <taxon>Rhabditida</taxon>
        <taxon>Spirurina</taxon>
        <taxon>Ascaridomorpha</taxon>
        <taxon>Ascaridoidea</taxon>
        <taxon>Ascarididae</taxon>
        <taxon>Parascaris</taxon>
    </lineage>
</organism>
<dbReference type="InterPro" id="IPR022771">
    <property type="entry name" value="WAPL_C"/>
</dbReference>
<protein>
    <submittedName>
        <fullName evidence="5 6">WAPL domain-containing protein</fullName>
    </submittedName>
</protein>
<proteinExistence type="inferred from homology"/>
<dbReference type="Pfam" id="PF07814">
    <property type="entry name" value="WAPL"/>
    <property type="match status" value="1"/>
</dbReference>
<feature type="compositionally biased region" description="Low complexity" evidence="2">
    <location>
        <begin position="67"/>
        <end position="83"/>
    </location>
</feature>
<dbReference type="InterPro" id="IPR011989">
    <property type="entry name" value="ARM-like"/>
</dbReference>
<sequence>MMSQSSGAKVTRRFGHFSSDPNTDKAASLFDSVYPRQANTSNQPSTTNLPLKRNSPKKVELPTEAKSNSPSSTTFSSPTASIPDIGLEKSGSSGSDEDEDEAQGNSQSSSASLNNSMKLTSISDRDIPGDSRMKKPGMAKGVVDEQQSRGLSVEITSAQKRRQNKFPLVFEEEEEEDLEDEEEEEEITPPQIKRTRSDPVEQATSSEEAIVGDNSLFSVGTKKENKPVYKHKWAFDDEEDEEAVADKDESQRNKAKQLYPSVNTRASMAALRGSNPSAERFEGGTKIGNVKEAHQCLESGEHDDYRQDIDYVLSTLLDPASTANIKCLSIISLAKKCVSAEFRQFFRTQNFFPRTIKALTDSASCPSVAISTSAVIYLMARDKICVSLDATSLRLLSQMLKMEKPKNNDEYSKYSKMVWDVLQEWLDKTRAGLEHEVQFDFSETTLSPSLLILESLVYICTRNNNDQSLKNEMLNLGVLQWIVSKVDKTVLRLLHEKVAEPETLQCLITLERCFWILETCTVYNKKNQAYLISHRGSALIQSCGRLMAFCHETVDRLGDKDSPFVKANITCLCRISGILTNLSHENELCSTKLGQMNSFLPLCMSTFTYLAPRFAPDNKRFDLAVLMSSLLVNLVERCNSNRRKVIELTVPVYNVETNTVSEQPSLSALAQIFLMHESAARTVDEELDRDLILEDAPNESGTEVDSDDDDGRLHRLPAELTEDEMVATVQRAMNKASAHMEDSVVASYTALLVGCLMQQNEESVAEVKSHMPNGKLTPMVEQLQRFLDFMKISNIRSSGNRSVERIIDLLDHLNG</sequence>
<reference evidence="5 6" key="1">
    <citation type="submission" date="2022-11" db="UniProtKB">
        <authorList>
            <consortium name="WormBaseParasite"/>
        </authorList>
    </citation>
    <scope>IDENTIFICATION</scope>
</reference>
<dbReference type="PANTHER" id="PTHR22100">
    <property type="entry name" value="WINGS APART-LIKE PROTEIN HOMOLOG"/>
    <property type="match status" value="1"/>
</dbReference>